<reference evidence="10 11" key="1">
    <citation type="submission" date="2017-10" db="EMBL/GenBank/DDBJ databases">
        <title>Sequencing the genomes of 1000 actinobacteria strains.</title>
        <authorList>
            <person name="Klenk H.-P."/>
        </authorList>
    </citation>
    <scope>NUCLEOTIDE SEQUENCE [LARGE SCALE GENOMIC DNA]</scope>
    <source>
        <strain evidence="10 11">DSM 21574</strain>
    </source>
</reference>
<dbReference type="AlphaFoldDB" id="A0A2A9EFI4"/>
<feature type="region of interest" description="Disordered" evidence="9">
    <location>
        <begin position="1"/>
        <end position="24"/>
    </location>
</feature>
<name>A0A2A9EFI4_9MICO</name>
<dbReference type="UniPathway" id="UPA00252"/>
<dbReference type="EC" id="4.99.1.9" evidence="7"/>
<keyword evidence="3 7" id="KW-0350">Heme biosynthesis</keyword>
<accession>A0A2A9EFI4</accession>
<dbReference type="OrthoDB" id="9776380at2"/>
<comment type="function">
    <text evidence="7">Involved in coproporphyrin-dependent heme b biosynthesis. Catalyzes the insertion of ferrous iron into coproporphyrin III to form Fe-coproporphyrin III.</text>
</comment>
<dbReference type="CDD" id="cd00419">
    <property type="entry name" value="Ferrochelatase_C"/>
    <property type="match status" value="1"/>
</dbReference>
<dbReference type="CDD" id="cd03411">
    <property type="entry name" value="Ferrochelatase_N"/>
    <property type="match status" value="1"/>
</dbReference>
<evidence type="ECO:0000256" key="3">
    <source>
        <dbReference type="ARBA" id="ARBA00023133"/>
    </source>
</evidence>
<feature type="binding site" evidence="7">
    <location>
        <position position="191"/>
    </location>
    <ligand>
        <name>Fe-coproporphyrin III</name>
        <dbReference type="ChEBI" id="CHEBI:68438"/>
    </ligand>
</feature>
<evidence type="ECO:0000256" key="8">
    <source>
        <dbReference type="RuleBase" id="RU004185"/>
    </source>
</evidence>
<keyword evidence="5 7" id="KW-0627">Porphyrin biosynthesis</keyword>
<dbReference type="GO" id="GO:0004325">
    <property type="term" value="F:ferrochelatase activity"/>
    <property type="evidence" value="ECO:0007669"/>
    <property type="project" value="UniProtKB-UniRule"/>
</dbReference>
<dbReference type="GO" id="GO:0046872">
    <property type="term" value="F:metal ion binding"/>
    <property type="evidence" value="ECO:0007669"/>
    <property type="project" value="UniProtKB-KW"/>
</dbReference>
<comment type="caution">
    <text evidence="10">The sequence shown here is derived from an EMBL/GenBank/DDBJ whole genome shotgun (WGS) entry which is preliminary data.</text>
</comment>
<keyword evidence="4 7" id="KW-0456">Lyase</keyword>
<keyword evidence="7" id="KW-0479">Metal-binding</keyword>
<evidence type="ECO:0000256" key="5">
    <source>
        <dbReference type="ARBA" id="ARBA00023244"/>
    </source>
</evidence>
<feature type="binding site" evidence="7">
    <location>
        <position position="255"/>
    </location>
    <ligand>
        <name>Fe(2+)</name>
        <dbReference type="ChEBI" id="CHEBI:29033"/>
    </ligand>
</feature>
<evidence type="ECO:0000256" key="9">
    <source>
        <dbReference type="SAM" id="MobiDB-lite"/>
    </source>
</evidence>
<proteinExistence type="inferred from homology"/>
<feature type="binding site" evidence="7">
    <location>
        <position position="367"/>
    </location>
    <ligand>
        <name>Fe(2+)</name>
        <dbReference type="ChEBI" id="CHEBI:29033"/>
    </ligand>
</feature>
<evidence type="ECO:0000256" key="1">
    <source>
        <dbReference type="ARBA" id="ARBA00004744"/>
    </source>
</evidence>
<gene>
    <name evidence="7" type="primary">cpfC</name>
    <name evidence="10" type="ORF">ATL41_1766</name>
</gene>
<dbReference type="SUPFAM" id="SSF53800">
    <property type="entry name" value="Chelatase"/>
    <property type="match status" value="1"/>
</dbReference>
<keyword evidence="2 7" id="KW-0408">Iron</keyword>
<evidence type="ECO:0000256" key="7">
    <source>
        <dbReference type="HAMAP-Rule" id="MF_00323"/>
    </source>
</evidence>
<dbReference type="HAMAP" id="MF_00323">
    <property type="entry name" value="Ferrochelatase"/>
    <property type="match status" value="1"/>
</dbReference>
<evidence type="ECO:0000256" key="4">
    <source>
        <dbReference type="ARBA" id="ARBA00023239"/>
    </source>
</evidence>
<evidence type="ECO:0000256" key="6">
    <source>
        <dbReference type="ARBA" id="ARBA00024536"/>
    </source>
</evidence>
<dbReference type="Proteomes" id="UP000221394">
    <property type="component" value="Unassembled WGS sequence"/>
</dbReference>
<dbReference type="RefSeq" id="WP_098458133.1">
    <property type="nucleotide sequence ID" value="NZ_PDJH01000001.1"/>
</dbReference>
<protein>
    <recommendedName>
        <fullName evidence="7">Coproporphyrin III ferrochelatase</fullName>
        <ecNumber evidence="7">4.99.1.9</ecNumber>
    </recommendedName>
</protein>
<comment type="catalytic activity">
    <reaction evidence="6">
        <text>Fe-coproporphyrin III + 2 H(+) = coproporphyrin III + Fe(2+)</text>
        <dbReference type="Rhea" id="RHEA:49572"/>
        <dbReference type="ChEBI" id="CHEBI:15378"/>
        <dbReference type="ChEBI" id="CHEBI:29033"/>
        <dbReference type="ChEBI" id="CHEBI:68438"/>
        <dbReference type="ChEBI" id="CHEBI:131725"/>
        <dbReference type="EC" id="4.99.1.9"/>
    </reaction>
    <physiologicalReaction direction="right-to-left" evidence="6">
        <dbReference type="Rhea" id="RHEA:49574"/>
    </physiologicalReaction>
</comment>
<dbReference type="NCBIfam" id="NF000689">
    <property type="entry name" value="PRK00035.2-1"/>
    <property type="match status" value="1"/>
</dbReference>
<dbReference type="GO" id="GO:0006783">
    <property type="term" value="P:heme biosynthetic process"/>
    <property type="evidence" value="ECO:0007669"/>
    <property type="project" value="UniProtKB-UniRule"/>
</dbReference>
<keyword evidence="7" id="KW-0963">Cytoplasm</keyword>
<dbReference type="InterPro" id="IPR001015">
    <property type="entry name" value="Ferrochelatase"/>
</dbReference>
<sequence length="461" mass="49102">MSAADLPTPDARTPGEPETVAPDAAPHACACGDGGCGGAPDDEHGLVEVGLDDYLAALREALPTPQPAEPVAYDAVLLVGFGGPEGQDDVIPYLRNVTRGRGIPDERLEEVAVHYRAHGGVSPINQQNRDLRAALVAELEARGLDLPVYWGNRNWDPYLPDTIAEAAENGHTRLLAVVTAAYSSYSGCRQYREDLAAAIEEAGQTGRVTIDKVRQFYDSPGFVEPFVEGVRGALERLRAQDGVAPDGVRVLFATHSIPTAAASATGPQTGTDDEGEYEIPWAEGGAYDAQHYAVADAIMEAVDTTVPWELVYQSRSGNPRTPWLEPDINDRIEELARPVAEREDPEDDQAVDALVIVPLGFVSDHMEVLWDLDNEAMTTAREHAILAERVPTPGVHPAFVRGLVDLVAERTLVTTADGSTAPAGGRCGSATALGPWYDVCRPGCCLNPVAEPLPAVAGEAP</sequence>
<dbReference type="Gene3D" id="3.40.50.1400">
    <property type="match status" value="2"/>
</dbReference>
<dbReference type="PANTHER" id="PTHR11108:SF1">
    <property type="entry name" value="FERROCHELATASE, MITOCHONDRIAL"/>
    <property type="match status" value="1"/>
</dbReference>
<evidence type="ECO:0000313" key="11">
    <source>
        <dbReference type="Proteomes" id="UP000221394"/>
    </source>
</evidence>
<dbReference type="InterPro" id="IPR033659">
    <property type="entry name" value="Ferrochelatase_N"/>
</dbReference>
<organism evidence="10 11">
    <name type="scientific">Flavimobilis soli</name>
    <dbReference type="NCBI Taxonomy" id="442709"/>
    <lineage>
        <taxon>Bacteria</taxon>
        <taxon>Bacillati</taxon>
        <taxon>Actinomycetota</taxon>
        <taxon>Actinomycetes</taxon>
        <taxon>Micrococcales</taxon>
        <taxon>Jonesiaceae</taxon>
        <taxon>Flavimobilis</taxon>
    </lineage>
</organism>
<evidence type="ECO:0000256" key="2">
    <source>
        <dbReference type="ARBA" id="ARBA00023004"/>
    </source>
</evidence>
<dbReference type="GO" id="GO:0005737">
    <property type="term" value="C:cytoplasm"/>
    <property type="evidence" value="ECO:0007669"/>
    <property type="project" value="UniProtKB-SubCell"/>
</dbReference>
<comment type="caution">
    <text evidence="7">Lacks conserved residue(s) required for the propagation of feature annotation.</text>
</comment>
<comment type="pathway">
    <text evidence="1 7">Porphyrin-containing compound metabolism; protoheme biosynthesis.</text>
</comment>
<dbReference type="PANTHER" id="PTHR11108">
    <property type="entry name" value="FERROCHELATASE"/>
    <property type="match status" value="1"/>
</dbReference>
<comment type="similarity">
    <text evidence="7 8">Belongs to the ferrochelatase family.</text>
</comment>
<dbReference type="Pfam" id="PF00762">
    <property type="entry name" value="Ferrochelatase"/>
    <property type="match status" value="1"/>
</dbReference>
<evidence type="ECO:0000313" key="10">
    <source>
        <dbReference type="EMBL" id="PFG37022.1"/>
    </source>
</evidence>
<keyword evidence="11" id="KW-1185">Reference proteome</keyword>
<feature type="binding site" evidence="7">
    <location>
        <position position="122"/>
    </location>
    <ligand>
        <name>Fe-coproporphyrin III</name>
        <dbReference type="ChEBI" id="CHEBI:68438"/>
    </ligand>
</feature>
<dbReference type="InterPro" id="IPR033644">
    <property type="entry name" value="Ferrochelatase_C"/>
</dbReference>
<comment type="subcellular location">
    <subcellularLocation>
        <location evidence="7">Cytoplasm</location>
    </subcellularLocation>
</comment>
<dbReference type="EMBL" id="PDJH01000001">
    <property type="protein sequence ID" value="PFG37022.1"/>
    <property type="molecule type" value="Genomic_DNA"/>
</dbReference>